<proteinExistence type="predicted"/>
<protein>
    <submittedName>
        <fullName evidence="2">Uncharacterized protein</fullName>
    </submittedName>
</protein>
<accession>A0A6A6TAU5</accession>
<dbReference type="Proteomes" id="UP000799324">
    <property type="component" value="Unassembled WGS sequence"/>
</dbReference>
<evidence type="ECO:0000256" key="1">
    <source>
        <dbReference type="SAM" id="MobiDB-lite"/>
    </source>
</evidence>
<organism evidence="2 3">
    <name type="scientific">Lophiostoma macrostomum CBS 122681</name>
    <dbReference type="NCBI Taxonomy" id="1314788"/>
    <lineage>
        <taxon>Eukaryota</taxon>
        <taxon>Fungi</taxon>
        <taxon>Dikarya</taxon>
        <taxon>Ascomycota</taxon>
        <taxon>Pezizomycotina</taxon>
        <taxon>Dothideomycetes</taxon>
        <taxon>Pleosporomycetidae</taxon>
        <taxon>Pleosporales</taxon>
        <taxon>Lophiostomataceae</taxon>
        <taxon>Lophiostoma</taxon>
    </lineage>
</organism>
<feature type="compositionally biased region" description="Basic and acidic residues" evidence="1">
    <location>
        <begin position="24"/>
        <end position="36"/>
    </location>
</feature>
<dbReference type="AlphaFoldDB" id="A0A6A6TAU5"/>
<gene>
    <name evidence="2" type="ORF">K491DRAFT_350048</name>
</gene>
<feature type="compositionally biased region" description="Polar residues" evidence="1">
    <location>
        <begin position="1"/>
        <end position="10"/>
    </location>
</feature>
<name>A0A6A6TAU5_9PLEO</name>
<feature type="region of interest" description="Disordered" evidence="1">
    <location>
        <begin position="71"/>
        <end position="105"/>
    </location>
</feature>
<feature type="compositionally biased region" description="Basic and acidic residues" evidence="1">
    <location>
        <begin position="154"/>
        <end position="166"/>
    </location>
</feature>
<evidence type="ECO:0000313" key="3">
    <source>
        <dbReference type="Proteomes" id="UP000799324"/>
    </source>
</evidence>
<dbReference type="EMBL" id="MU004329">
    <property type="protein sequence ID" value="KAF2657099.1"/>
    <property type="molecule type" value="Genomic_DNA"/>
</dbReference>
<feature type="compositionally biased region" description="Basic residues" evidence="1">
    <location>
        <begin position="96"/>
        <end position="105"/>
    </location>
</feature>
<evidence type="ECO:0000313" key="2">
    <source>
        <dbReference type="EMBL" id="KAF2657099.1"/>
    </source>
</evidence>
<keyword evidence="3" id="KW-1185">Reference proteome</keyword>
<sequence length="289" mass="31635">MSPTNFTGWQAGQPPRGKASRHTGHSDTQRGESARESARLRLLSKGGCVGNVPEAEGRALWIKRRGVVSSQHSGCSNRVRRRTRRTASVSHGFPSSKRRERWSRGKRALRWRSGGWMWPVDLWSWAAGNAYEGSSISGSAHGRGPTTPVPTTSRAHDNGRPPQKDEGLDDEQQYRRSSKAAEQKLPGYSLPSYSSSDASLCLPSQNPSLGLPQVASIWHLTGLSNTYVLLFASPASPGTALFRRLFCQRDPFSHSPAAAPVCLHSQEKPQSPSVPVSQVCQRRVFNLSA</sequence>
<feature type="region of interest" description="Disordered" evidence="1">
    <location>
        <begin position="1"/>
        <end position="36"/>
    </location>
</feature>
<reference evidence="2" key="1">
    <citation type="journal article" date="2020" name="Stud. Mycol.">
        <title>101 Dothideomycetes genomes: a test case for predicting lifestyles and emergence of pathogens.</title>
        <authorList>
            <person name="Haridas S."/>
            <person name="Albert R."/>
            <person name="Binder M."/>
            <person name="Bloem J."/>
            <person name="Labutti K."/>
            <person name="Salamov A."/>
            <person name="Andreopoulos B."/>
            <person name="Baker S."/>
            <person name="Barry K."/>
            <person name="Bills G."/>
            <person name="Bluhm B."/>
            <person name="Cannon C."/>
            <person name="Castanera R."/>
            <person name="Culley D."/>
            <person name="Daum C."/>
            <person name="Ezra D."/>
            <person name="Gonzalez J."/>
            <person name="Henrissat B."/>
            <person name="Kuo A."/>
            <person name="Liang C."/>
            <person name="Lipzen A."/>
            <person name="Lutzoni F."/>
            <person name="Magnuson J."/>
            <person name="Mondo S."/>
            <person name="Nolan M."/>
            <person name="Ohm R."/>
            <person name="Pangilinan J."/>
            <person name="Park H.-J."/>
            <person name="Ramirez L."/>
            <person name="Alfaro M."/>
            <person name="Sun H."/>
            <person name="Tritt A."/>
            <person name="Yoshinaga Y."/>
            <person name="Zwiers L.-H."/>
            <person name="Turgeon B."/>
            <person name="Goodwin S."/>
            <person name="Spatafora J."/>
            <person name="Crous P."/>
            <person name="Grigoriev I."/>
        </authorList>
    </citation>
    <scope>NUCLEOTIDE SEQUENCE</scope>
    <source>
        <strain evidence="2">CBS 122681</strain>
    </source>
</reference>
<feature type="region of interest" description="Disordered" evidence="1">
    <location>
        <begin position="135"/>
        <end position="188"/>
    </location>
</feature>